<evidence type="ECO:0000313" key="1">
    <source>
        <dbReference type="EMBL" id="KKK46801.1"/>
    </source>
</evidence>
<sequence length="229" mass="26017">MPNKHTKPGIKKKRATPKLSTEEKAFVYNMVYDNMGVIEAARLAFGWPCEPKSSSSQKAVNLNRSQRIIKEKFKLAQKLDQEITAQQILSDTSNIEFDSLRQFIYRRLEGIRDDPTAPGNSRFKAINALEKLTDPAADVNLILMWVDLLWRASMAHCPCCHKTFPLQDIKNEKLETFREDVELPPDENCDGLFDRRMTIISRADHRKKPHPGQVTALSAPERNIAGLGA</sequence>
<proteinExistence type="predicted"/>
<evidence type="ECO:0008006" key="2">
    <source>
        <dbReference type="Google" id="ProtNLM"/>
    </source>
</evidence>
<name>A0A0F8YFF7_9ZZZZ</name>
<gene>
    <name evidence="1" type="ORF">LCGC14_3161630</name>
</gene>
<protein>
    <recommendedName>
        <fullName evidence="2">Terminase small subunit</fullName>
    </recommendedName>
</protein>
<dbReference type="EMBL" id="LAZR01069899">
    <property type="protein sequence ID" value="KKK46801.1"/>
    <property type="molecule type" value="Genomic_DNA"/>
</dbReference>
<organism evidence="1">
    <name type="scientific">marine sediment metagenome</name>
    <dbReference type="NCBI Taxonomy" id="412755"/>
    <lineage>
        <taxon>unclassified sequences</taxon>
        <taxon>metagenomes</taxon>
        <taxon>ecological metagenomes</taxon>
    </lineage>
</organism>
<accession>A0A0F8YFF7</accession>
<dbReference type="AlphaFoldDB" id="A0A0F8YFF7"/>
<comment type="caution">
    <text evidence="1">The sequence shown here is derived from an EMBL/GenBank/DDBJ whole genome shotgun (WGS) entry which is preliminary data.</text>
</comment>
<reference evidence="1" key="1">
    <citation type="journal article" date="2015" name="Nature">
        <title>Complex archaea that bridge the gap between prokaryotes and eukaryotes.</title>
        <authorList>
            <person name="Spang A."/>
            <person name="Saw J.H."/>
            <person name="Jorgensen S.L."/>
            <person name="Zaremba-Niedzwiedzka K."/>
            <person name="Martijn J."/>
            <person name="Lind A.E."/>
            <person name="van Eijk R."/>
            <person name="Schleper C."/>
            <person name="Guy L."/>
            <person name="Ettema T.J."/>
        </authorList>
    </citation>
    <scope>NUCLEOTIDE SEQUENCE</scope>
</reference>
<feature type="non-terminal residue" evidence="1">
    <location>
        <position position="229"/>
    </location>
</feature>